<feature type="compositionally biased region" description="Basic and acidic residues" evidence="1">
    <location>
        <begin position="1077"/>
        <end position="1087"/>
    </location>
</feature>
<evidence type="ECO:0000313" key="3">
    <source>
        <dbReference type="EMBL" id="KAE9130952.1"/>
    </source>
</evidence>
<dbReference type="Proteomes" id="UP000429523">
    <property type="component" value="Unassembled WGS sequence"/>
</dbReference>
<feature type="region of interest" description="Disordered" evidence="1">
    <location>
        <begin position="516"/>
        <end position="539"/>
    </location>
</feature>
<feature type="region of interest" description="Disordered" evidence="1">
    <location>
        <begin position="778"/>
        <end position="1089"/>
    </location>
</feature>
<protein>
    <submittedName>
        <fullName evidence="4">Uncharacterized protein</fullName>
    </submittedName>
</protein>
<feature type="compositionally biased region" description="Acidic residues" evidence="1">
    <location>
        <begin position="1059"/>
        <end position="1076"/>
    </location>
</feature>
<accession>A0A6A3UK57</accession>
<feature type="region of interest" description="Disordered" evidence="1">
    <location>
        <begin position="1116"/>
        <end position="1152"/>
    </location>
</feature>
<feature type="compositionally biased region" description="Basic residues" evidence="1">
    <location>
        <begin position="707"/>
        <end position="717"/>
    </location>
</feature>
<feature type="region of interest" description="Disordered" evidence="1">
    <location>
        <begin position="663"/>
        <end position="729"/>
    </location>
</feature>
<evidence type="ECO:0000313" key="5">
    <source>
        <dbReference type="Proteomes" id="UP000429523"/>
    </source>
</evidence>
<evidence type="ECO:0000313" key="6">
    <source>
        <dbReference type="Proteomes" id="UP000440732"/>
    </source>
</evidence>
<evidence type="ECO:0000313" key="4">
    <source>
        <dbReference type="EMBL" id="KAE9151063.1"/>
    </source>
</evidence>
<feature type="compositionally biased region" description="Polar residues" evidence="1">
    <location>
        <begin position="687"/>
        <end position="698"/>
    </location>
</feature>
<proteinExistence type="predicted"/>
<feature type="compositionally biased region" description="Acidic residues" evidence="1">
    <location>
        <begin position="823"/>
        <end position="836"/>
    </location>
</feature>
<dbReference type="EMBL" id="QXGA01000162">
    <property type="protein sequence ID" value="KAE9151063.1"/>
    <property type="molecule type" value="Genomic_DNA"/>
</dbReference>
<dbReference type="AlphaFoldDB" id="A0A6A3UK57"/>
<comment type="caution">
    <text evidence="4">The sequence shown here is derived from an EMBL/GenBank/DDBJ whole genome shotgun (WGS) entry which is preliminary data.</text>
</comment>
<evidence type="ECO:0000313" key="7">
    <source>
        <dbReference type="Proteomes" id="UP000488956"/>
    </source>
</evidence>
<name>A0A6A3UK57_9STRA</name>
<feature type="compositionally biased region" description="Basic and acidic residues" evidence="1">
    <location>
        <begin position="993"/>
        <end position="1002"/>
    </location>
</feature>
<dbReference type="Proteomes" id="UP000440732">
    <property type="component" value="Unassembled WGS sequence"/>
</dbReference>
<gene>
    <name evidence="4" type="ORF">PF006_g4603</name>
    <name evidence="2" type="ORF">PF009_g3166</name>
    <name evidence="3" type="ORF">PF010_g3679</name>
</gene>
<reference evidence="5 6" key="1">
    <citation type="submission" date="2018-08" db="EMBL/GenBank/DDBJ databases">
        <title>Genomic investigation of the strawberry pathogen Phytophthora fragariae indicates pathogenicity is determined by transcriptional variation in three key races.</title>
        <authorList>
            <person name="Adams T.M."/>
            <person name="Armitage A.D."/>
            <person name="Sobczyk M.K."/>
            <person name="Bates H.J."/>
            <person name="Dunwell J.M."/>
            <person name="Nellist C.F."/>
            <person name="Harrison R.J."/>
        </authorList>
    </citation>
    <scope>NUCLEOTIDE SEQUENCE [LARGE SCALE GENOMIC DNA]</scope>
    <source>
        <strain evidence="4 6">NOV-5</strain>
        <strain evidence="2 5">NOV-9</strain>
        <strain evidence="3 7">ONT-3</strain>
    </source>
</reference>
<evidence type="ECO:0000256" key="1">
    <source>
        <dbReference type="SAM" id="MobiDB-lite"/>
    </source>
</evidence>
<sequence>MATPLPLEGDGLVENLFHYLWTTDDLGGGPRVSVPPTVIYRGSQPVAWYFTSRRSGRIERKHRANLTAAHIEHSFTKRRASTDIVAYYLYLPNSESTSPAIEYYDAEALREFLFKRPEIPHSSTGAFQSGGILQRFALPKGSRNSTLRAIWSPKLCLLERRVNVHAVHDARFSVYERGVTFEEGGGAETLTRPEPVRGSMLPGMVQQLCERVVDHVTRVSYHKFRIARMVLRLQVDADDRMWLLWSSSLRLQPPLAPTTMIGPDMPIGEPSIRPLDIVSDAKVPTFAFAQGSGGGPVSLSSTSGLEVGEEPRPGQTRCASCAQVVAQRALLPTTYKAVLAHFQHVLRFLREKVNEENQVAIEWPPDDRVVQQAGGVGFGILRHLKSMSSSVDDSSVPKLGSGLKMWQGRELLIPPVIRYLHPMLRTEDFARHRQDPIFLHKTVGVCERCCLVYADYATASLEANALGIRSSASAPALLRPVREKPKHAEYFDDEAPDSLLLTTNLRSPLARGAHVVASKTKPPASAWKPIPTEDHQQSVKYKTGPRSTLHSLPMAPKLPPRIETFEPGDNDALRIPDAIIHDDGRPQHQQQQREEAFFRELYQQKDTVKRGGHALRHILEAADRLSKAKPQHRLAALGNNSQIGQSQSTGALAGAISELKLSKKPGKSPYSLVQRIRDGDGGKVSLSKAQKSGDTSPAKSPVTHGSKPVRKKSSKKKNSQDEAGVERTRFISSREKRAAAAHRGYLVAALSDAQVQLEHIESLATLVISAPDMEVEPIKPGLKDEQQPQITKGKRPPSPQERDSASEEQDTLAGDESLRDQQLEFEEGCQEEDLQQQEEPQIRELEEEHEDDDLQQQEPQRQESEQEQEYQEQGQEQHDEEFEDQGYVGSHLDDAQEDQEDAESMHEEGMQTQHNVLEDEQGPTGQEKLENLDQSSLKAHNTGLDLVQESRHELTGYEQENEEGTQLKDQDLYESHNNGTANQLINESQDQSEVEHEPKGGQELEDYSEDLGSKLDLQEQEDRPLAGQIVQTRTCEQDAEFYQDQELGSVQQQEQVQGQEDEDQDEYDDEYEDQDVEHEQDHRDQKVQDGILQINQVEHDDSIASPAQNLLMQAQELLATEASSDSTDDDHRAAHGHDGSSDTGDSNDLSILTPLVPDSVAYDDDSRDDAIIAADSVVATALPLPSSDESSCEAADE</sequence>
<dbReference type="EMBL" id="QXFX01000118">
    <property type="protein sequence ID" value="KAE9130952.1"/>
    <property type="molecule type" value="Genomic_DNA"/>
</dbReference>
<feature type="compositionally biased region" description="Basic and acidic residues" evidence="1">
    <location>
        <begin position="965"/>
        <end position="974"/>
    </location>
</feature>
<evidence type="ECO:0000313" key="2">
    <source>
        <dbReference type="EMBL" id="KAE8947249.1"/>
    </source>
</evidence>
<feature type="compositionally biased region" description="Low complexity" evidence="1">
    <location>
        <begin position="1044"/>
        <end position="1058"/>
    </location>
</feature>
<dbReference type="EMBL" id="QXGF01000087">
    <property type="protein sequence ID" value="KAE8947249.1"/>
    <property type="molecule type" value="Genomic_DNA"/>
</dbReference>
<organism evidence="4 6">
    <name type="scientific">Phytophthora fragariae</name>
    <dbReference type="NCBI Taxonomy" id="53985"/>
    <lineage>
        <taxon>Eukaryota</taxon>
        <taxon>Sar</taxon>
        <taxon>Stramenopiles</taxon>
        <taxon>Oomycota</taxon>
        <taxon>Peronosporomycetes</taxon>
        <taxon>Peronosporales</taxon>
        <taxon>Peronosporaceae</taxon>
        <taxon>Phytophthora</taxon>
    </lineage>
</organism>
<feature type="compositionally biased region" description="Basic and acidic residues" evidence="1">
    <location>
        <begin position="1011"/>
        <end position="1024"/>
    </location>
</feature>
<feature type="compositionally biased region" description="Polar residues" evidence="1">
    <location>
        <begin position="975"/>
        <end position="991"/>
    </location>
</feature>
<feature type="compositionally biased region" description="Basic and acidic residues" evidence="1">
    <location>
        <begin position="1129"/>
        <end position="1140"/>
    </location>
</feature>
<feature type="region of interest" description="Disordered" evidence="1">
    <location>
        <begin position="291"/>
        <end position="311"/>
    </location>
</feature>
<dbReference type="Proteomes" id="UP000488956">
    <property type="component" value="Unassembled WGS sequence"/>
</dbReference>
<feature type="compositionally biased region" description="Polar residues" evidence="1">
    <location>
        <begin position="1141"/>
        <end position="1150"/>
    </location>
</feature>
<feature type="compositionally biased region" description="Basic and acidic residues" evidence="1">
    <location>
        <begin position="718"/>
        <end position="729"/>
    </location>
</feature>